<dbReference type="CDD" id="cd00065">
    <property type="entry name" value="FYVE_like_SF"/>
    <property type="match status" value="1"/>
</dbReference>
<dbReference type="Gene3D" id="3.30.40.10">
    <property type="entry name" value="Zinc/RING finger domain, C3HC4 (zinc finger)"/>
    <property type="match status" value="1"/>
</dbReference>
<dbReference type="SUPFAM" id="SSF57903">
    <property type="entry name" value="FYVE/PHD zinc finger"/>
    <property type="match status" value="1"/>
</dbReference>
<dbReference type="InterPro" id="IPR011011">
    <property type="entry name" value="Znf_FYVE_PHD"/>
</dbReference>
<accession>A0A6A5A0D5</accession>
<dbReference type="Pfam" id="PF01363">
    <property type="entry name" value="FYVE"/>
    <property type="match status" value="1"/>
</dbReference>
<evidence type="ECO:0000313" key="6">
    <source>
        <dbReference type="EMBL" id="KAF0719977.1"/>
    </source>
</evidence>
<gene>
    <name evidence="6" type="ORF">AaE_010379</name>
</gene>
<dbReference type="InterPro" id="IPR013083">
    <property type="entry name" value="Znf_RING/FYVE/PHD"/>
</dbReference>
<proteinExistence type="predicted"/>
<dbReference type="InterPro" id="IPR017455">
    <property type="entry name" value="Znf_FYVE-rel"/>
</dbReference>
<dbReference type="SUPFAM" id="SSF55961">
    <property type="entry name" value="Bet v1-like"/>
    <property type="match status" value="1"/>
</dbReference>
<keyword evidence="1" id="KW-0479">Metal-binding</keyword>
<dbReference type="InterPro" id="IPR023393">
    <property type="entry name" value="START-like_dom_sf"/>
</dbReference>
<dbReference type="AlphaFoldDB" id="A0A6A5A0D5"/>
<dbReference type="PROSITE" id="PS50178">
    <property type="entry name" value="ZF_FYVE"/>
    <property type="match status" value="1"/>
</dbReference>
<evidence type="ECO:0000256" key="4">
    <source>
        <dbReference type="PROSITE-ProRule" id="PRU00091"/>
    </source>
</evidence>
<evidence type="ECO:0000313" key="7">
    <source>
        <dbReference type="Proteomes" id="UP000469452"/>
    </source>
</evidence>
<dbReference type="PANTHER" id="PTHR13510:SF44">
    <property type="entry name" value="RABENOSYN-5"/>
    <property type="match status" value="1"/>
</dbReference>
<evidence type="ECO:0000256" key="1">
    <source>
        <dbReference type="ARBA" id="ARBA00022723"/>
    </source>
</evidence>
<evidence type="ECO:0000256" key="2">
    <source>
        <dbReference type="ARBA" id="ARBA00022771"/>
    </source>
</evidence>
<dbReference type="Proteomes" id="UP000469452">
    <property type="component" value="Unassembled WGS sequence"/>
</dbReference>
<evidence type="ECO:0000259" key="5">
    <source>
        <dbReference type="PROSITE" id="PS50178"/>
    </source>
</evidence>
<comment type="caution">
    <text evidence="6">The sequence shown here is derived from an EMBL/GenBank/DDBJ whole genome shotgun (WGS) entry which is preliminary data.</text>
</comment>
<dbReference type="EMBL" id="VJMI01016340">
    <property type="protein sequence ID" value="KAF0719977.1"/>
    <property type="molecule type" value="Genomic_DNA"/>
</dbReference>
<name>A0A6A5A0D5_APHAT</name>
<keyword evidence="2 4" id="KW-0863">Zinc-finger</keyword>
<evidence type="ECO:0000256" key="3">
    <source>
        <dbReference type="ARBA" id="ARBA00022833"/>
    </source>
</evidence>
<dbReference type="SMART" id="SM00064">
    <property type="entry name" value="FYVE"/>
    <property type="match status" value="1"/>
</dbReference>
<protein>
    <recommendedName>
        <fullName evidence="5">FYVE-type domain-containing protein</fullName>
    </recommendedName>
</protein>
<keyword evidence="3" id="KW-0862">Zinc</keyword>
<reference evidence="6 7" key="1">
    <citation type="submission" date="2019-06" db="EMBL/GenBank/DDBJ databases">
        <title>Genomics analysis of Aphanomyces spp. identifies a new class of oomycete effector associated with host adaptation.</title>
        <authorList>
            <person name="Gaulin E."/>
        </authorList>
    </citation>
    <scope>NUCLEOTIDE SEQUENCE [LARGE SCALE GENOMIC DNA]</scope>
    <source>
        <strain evidence="6 7">E</strain>
    </source>
</reference>
<dbReference type="PANTHER" id="PTHR13510">
    <property type="entry name" value="FYVE-FINGER-CONTAINING RAB5 EFFECTOR PROTEIN RABENOSYN-5-RELATED"/>
    <property type="match status" value="1"/>
</dbReference>
<sequence length="475" mass="52883">MTYQQPSDDDRSSVPELAFRSPQLTPAQVEHFQALADATVAKLVWYIQLYYMYLSRLVAYWCVNEQVRHSELQDSSISWVRAKRTVDGVQMFKGTDAQAPLGTRTEAWTTELFGSVDNVAGMFKADVADADNFRACHAPHQFQAVDGRRLYCLDNTPRQYIGVHYVVTELPCVLPFKRQSIVKFRDWCFLETHAHFNLDDGRQGWVRAFASVALSCCPDVGVAMDVVRGVIHFGGFVFIASSTRPDYIHVTQVQQLDFNGKLHNNPLGDLLVKLDFQRRAKAMAQLDGLLRGYRLGLTPLPPVLAVTPRHFGHTCAHCRAKFGLLVPSDHCRKCGLVLCVKCTRVWTLRGRGGGPAVAVRVCKICSLGRHSRPVAATPTSGVHRIRSLSVVEGSYKPADDGADVFIKATPTAAADKNCVRSSGRPSGATTVRLSADQSSCWSPQRRSLDATTQRRWAQQSTDLICLWHHRFDAPV</sequence>
<dbReference type="VEuPathDB" id="FungiDB:H257_15562"/>
<organism evidence="6 7">
    <name type="scientific">Aphanomyces astaci</name>
    <name type="common">Crayfish plague agent</name>
    <dbReference type="NCBI Taxonomy" id="112090"/>
    <lineage>
        <taxon>Eukaryota</taxon>
        <taxon>Sar</taxon>
        <taxon>Stramenopiles</taxon>
        <taxon>Oomycota</taxon>
        <taxon>Saprolegniomycetes</taxon>
        <taxon>Saprolegniales</taxon>
        <taxon>Verrucalvaceae</taxon>
        <taxon>Aphanomyces</taxon>
    </lineage>
</organism>
<dbReference type="InterPro" id="IPR000306">
    <property type="entry name" value="Znf_FYVE"/>
</dbReference>
<dbReference type="Gene3D" id="3.30.530.20">
    <property type="match status" value="1"/>
</dbReference>
<dbReference type="InterPro" id="IPR052727">
    <property type="entry name" value="Rab4/Rab5_effector"/>
</dbReference>
<dbReference type="GO" id="GO:0008270">
    <property type="term" value="F:zinc ion binding"/>
    <property type="evidence" value="ECO:0007669"/>
    <property type="project" value="UniProtKB-KW"/>
</dbReference>
<feature type="domain" description="FYVE-type" evidence="5">
    <location>
        <begin position="315"/>
        <end position="370"/>
    </location>
</feature>